<gene>
    <name evidence="3" type="ORF">DW192_09870</name>
    <name evidence="2" type="ORF">DWV76_13825</name>
</gene>
<organism evidence="3 5">
    <name type="scientific">Segatella copri</name>
    <dbReference type="NCBI Taxonomy" id="165179"/>
    <lineage>
        <taxon>Bacteria</taxon>
        <taxon>Pseudomonadati</taxon>
        <taxon>Bacteroidota</taxon>
        <taxon>Bacteroidia</taxon>
        <taxon>Bacteroidales</taxon>
        <taxon>Prevotellaceae</taxon>
        <taxon>Segatella</taxon>
    </lineage>
</organism>
<dbReference type="Gene3D" id="1.10.10.10">
    <property type="entry name" value="Winged helix-like DNA-binding domain superfamily/Winged helix DNA-binding domain"/>
    <property type="match status" value="1"/>
</dbReference>
<evidence type="ECO:0000259" key="1">
    <source>
        <dbReference type="PROSITE" id="PS50943"/>
    </source>
</evidence>
<sequence length="147" mass="16767">MVKSNIDKKSIAKDLFIKSRCTQEEIAEKVGTTRQTVSRWIREGRWEELRVSITISTEQIIAGMIRQISDIQDGANARPEGQRALTAKEADTTVKLSSAIKKLQNEAGITDIVNVGIKFTNWLRAIDMEKAKEYNELWDLFIKDQLK</sequence>
<reference evidence="4 5" key="1">
    <citation type="submission" date="2018-08" db="EMBL/GenBank/DDBJ databases">
        <title>A genome reference for cultivated species of the human gut microbiota.</title>
        <authorList>
            <person name="Zou Y."/>
            <person name="Xue W."/>
            <person name="Luo G."/>
        </authorList>
    </citation>
    <scope>NUCLEOTIDE SEQUENCE [LARGE SCALE GENOMIC DNA]</scope>
    <source>
        <strain evidence="2 4">AF12-50</strain>
        <strain evidence="3 5">AM16-54</strain>
    </source>
</reference>
<dbReference type="InterPro" id="IPR001387">
    <property type="entry name" value="Cro/C1-type_HTH"/>
</dbReference>
<name>A0A3R6BR11_9BACT</name>
<dbReference type="PROSITE" id="PS50943">
    <property type="entry name" value="HTH_CROC1"/>
    <property type="match status" value="1"/>
</dbReference>
<evidence type="ECO:0000313" key="3">
    <source>
        <dbReference type="EMBL" id="RHH81634.1"/>
    </source>
</evidence>
<dbReference type="EMBL" id="QRKB01000024">
    <property type="protein sequence ID" value="RHH81634.1"/>
    <property type="molecule type" value="Genomic_DNA"/>
</dbReference>
<evidence type="ECO:0000313" key="2">
    <source>
        <dbReference type="EMBL" id="RGW40675.1"/>
    </source>
</evidence>
<protein>
    <submittedName>
        <fullName evidence="3">Helix-turn-helix domain-containing protein</fullName>
    </submittedName>
</protein>
<dbReference type="Proteomes" id="UP000283785">
    <property type="component" value="Unassembled WGS sequence"/>
</dbReference>
<dbReference type="InterPro" id="IPR036388">
    <property type="entry name" value="WH-like_DNA-bd_sf"/>
</dbReference>
<dbReference type="Pfam" id="PF01381">
    <property type="entry name" value="HTH_3"/>
    <property type="match status" value="1"/>
</dbReference>
<dbReference type="RefSeq" id="WP_118066386.1">
    <property type="nucleotide sequence ID" value="NZ_QRKB01000024.1"/>
</dbReference>
<accession>A0A3R6BR11</accession>
<comment type="caution">
    <text evidence="3">The sequence shown here is derived from an EMBL/GenBank/DDBJ whole genome shotgun (WGS) entry which is preliminary data.</text>
</comment>
<proteinExistence type="predicted"/>
<dbReference type="EMBL" id="QSAG01000037">
    <property type="protein sequence ID" value="RGW40675.1"/>
    <property type="molecule type" value="Genomic_DNA"/>
</dbReference>
<evidence type="ECO:0000313" key="4">
    <source>
        <dbReference type="Proteomes" id="UP000283785"/>
    </source>
</evidence>
<evidence type="ECO:0000313" key="5">
    <source>
        <dbReference type="Proteomes" id="UP000284548"/>
    </source>
</evidence>
<dbReference type="AlphaFoldDB" id="A0A3R6BR11"/>
<feature type="domain" description="HTH cro/C1-type" evidence="1">
    <location>
        <begin position="22"/>
        <end position="40"/>
    </location>
</feature>
<dbReference type="Proteomes" id="UP000284548">
    <property type="component" value="Unassembled WGS sequence"/>
</dbReference>